<name>A0ABN1JA63_9FLAO</name>
<feature type="transmembrane region" description="Helical" evidence="1">
    <location>
        <begin position="108"/>
        <end position="124"/>
    </location>
</feature>
<sequence>MQKYSQDALLEIIKEDKLKAFLAMVVFAPCIEELMFRTLLKPSYKDIALFLSSWTFFIINIFITLEITWYYSYLIFIIIMIILFYAYLKAIPKSYLDKLIHYLDSNQLITLQLTSVIFGFLHIFNYVDSLTINSILFLLIVPRIIAGHMFGKIKIINNHMIWPILLHAINNGVVFLIISNRP</sequence>
<organism evidence="3 4">
    <name type="scientific">Aquimarina litoralis</name>
    <dbReference type="NCBI Taxonomy" id="584605"/>
    <lineage>
        <taxon>Bacteria</taxon>
        <taxon>Pseudomonadati</taxon>
        <taxon>Bacteroidota</taxon>
        <taxon>Flavobacteriia</taxon>
        <taxon>Flavobacteriales</taxon>
        <taxon>Flavobacteriaceae</taxon>
        <taxon>Aquimarina</taxon>
    </lineage>
</organism>
<feature type="transmembrane region" description="Helical" evidence="1">
    <location>
        <begin position="20"/>
        <end position="40"/>
    </location>
</feature>
<gene>
    <name evidence="3" type="ORF">GCM10009430_47890</name>
</gene>
<evidence type="ECO:0000313" key="3">
    <source>
        <dbReference type="EMBL" id="GAA0733594.1"/>
    </source>
</evidence>
<reference evidence="3 4" key="1">
    <citation type="journal article" date="2019" name="Int. J. Syst. Evol. Microbiol.">
        <title>The Global Catalogue of Microorganisms (GCM) 10K type strain sequencing project: providing services to taxonomists for standard genome sequencing and annotation.</title>
        <authorList>
            <consortium name="The Broad Institute Genomics Platform"/>
            <consortium name="The Broad Institute Genome Sequencing Center for Infectious Disease"/>
            <person name="Wu L."/>
            <person name="Ma J."/>
        </authorList>
    </citation>
    <scope>NUCLEOTIDE SEQUENCE [LARGE SCALE GENOMIC DNA]</scope>
    <source>
        <strain evidence="3 4">JCM 15974</strain>
    </source>
</reference>
<proteinExistence type="predicted"/>
<evidence type="ECO:0000256" key="1">
    <source>
        <dbReference type="SAM" id="Phobius"/>
    </source>
</evidence>
<dbReference type="Pfam" id="PF02517">
    <property type="entry name" value="Rce1-like"/>
    <property type="match status" value="1"/>
</dbReference>
<dbReference type="Proteomes" id="UP001501758">
    <property type="component" value="Unassembled WGS sequence"/>
</dbReference>
<keyword evidence="1" id="KW-0812">Transmembrane</keyword>
<feature type="transmembrane region" description="Helical" evidence="1">
    <location>
        <begin position="130"/>
        <end position="148"/>
    </location>
</feature>
<keyword evidence="1" id="KW-1133">Transmembrane helix</keyword>
<feature type="transmembrane region" description="Helical" evidence="1">
    <location>
        <begin position="47"/>
        <end position="63"/>
    </location>
</feature>
<evidence type="ECO:0000313" key="4">
    <source>
        <dbReference type="Proteomes" id="UP001501758"/>
    </source>
</evidence>
<dbReference type="InterPro" id="IPR003675">
    <property type="entry name" value="Rce1/LyrA-like_dom"/>
</dbReference>
<feature type="transmembrane region" description="Helical" evidence="1">
    <location>
        <begin position="160"/>
        <end position="178"/>
    </location>
</feature>
<dbReference type="EMBL" id="BAAAGE010000008">
    <property type="protein sequence ID" value="GAA0733594.1"/>
    <property type="molecule type" value="Genomic_DNA"/>
</dbReference>
<keyword evidence="4" id="KW-1185">Reference proteome</keyword>
<feature type="transmembrane region" description="Helical" evidence="1">
    <location>
        <begin position="69"/>
        <end position="88"/>
    </location>
</feature>
<protein>
    <recommendedName>
        <fullName evidence="2">CAAX prenyl protease 2/Lysostaphin resistance protein A-like domain-containing protein</fullName>
    </recommendedName>
</protein>
<evidence type="ECO:0000259" key="2">
    <source>
        <dbReference type="Pfam" id="PF02517"/>
    </source>
</evidence>
<accession>A0ABN1JA63</accession>
<keyword evidence="1" id="KW-0472">Membrane</keyword>
<feature type="domain" description="CAAX prenyl protease 2/Lysostaphin resistance protein A-like" evidence="2">
    <location>
        <begin position="19"/>
        <end position="172"/>
    </location>
</feature>
<comment type="caution">
    <text evidence="3">The sequence shown here is derived from an EMBL/GenBank/DDBJ whole genome shotgun (WGS) entry which is preliminary data.</text>
</comment>